<keyword evidence="3" id="KW-0808">Transferase</keyword>
<evidence type="ECO:0000256" key="4">
    <source>
        <dbReference type="ARBA" id="ARBA00022691"/>
    </source>
</evidence>
<keyword evidence="4" id="KW-0949">S-adenosyl-L-methionine</keyword>
<dbReference type="GO" id="GO:0008170">
    <property type="term" value="F:N-methyltransferase activity"/>
    <property type="evidence" value="ECO:0007669"/>
    <property type="project" value="TreeGrafter"/>
</dbReference>
<dbReference type="EMBL" id="JANPWB010000010">
    <property type="protein sequence ID" value="KAJ1136985.1"/>
    <property type="molecule type" value="Genomic_DNA"/>
</dbReference>
<dbReference type="InterPro" id="IPR000940">
    <property type="entry name" value="NNMT_TEMT_trans"/>
</dbReference>
<protein>
    <submittedName>
        <fullName evidence="5">Uncharacterized protein</fullName>
    </submittedName>
</protein>
<evidence type="ECO:0000256" key="1">
    <source>
        <dbReference type="ARBA" id="ARBA00007996"/>
    </source>
</evidence>
<keyword evidence="6" id="KW-1185">Reference proteome</keyword>
<gene>
    <name evidence="5" type="ORF">NDU88_003398</name>
</gene>
<accession>A0AAV7QFL5</accession>
<sequence length="260" mass="29302">MASVSSMIATYEKYFNPKTKYDIFCGPGSSFKEDTVQKPLKWLVKIFNSGKLKGDSFMQIGMTYLIHLLLPATKAFNEIFVADVLDINLQAGRKWQEKEPGAIDISSAVKVFCELEGHGEKGIEKEDELRRKNIQQMKCDITAKDPLLPKILPPVDCLFLVHCLETFSPDKETYPKLLKNISTLLESGGNLLMIVWLNCTFFMVESFKVTSLCVDDGFVRKVLTETGFVIEEFTVVPRSEKNLYSLTDASSALYVVAKKV</sequence>
<dbReference type="SUPFAM" id="SSF53335">
    <property type="entry name" value="S-adenosyl-L-methionine-dependent methyltransferases"/>
    <property type="match status" value="1"/>
</dbReference>
<evidence type="ECO:0000313" key="5">
    <source>
        <dbReference type="EMBL" id="KAJ1136985.1"/>
    </source>
</evidence>
<keyword evidence="2" id="KW-0489">Methyltransferase</keyword>
<organism evidence="5 6">
    <name type="scientific">Pleurodeles waltl</name>
    <name type="common">Iberian ribbed newt</name>
    <dbReference type="NCBI Taxonomy" id="8319"/>
    <lineage>
        <taxon>Eukaryota</taxon>
        <taxon>Metazoa</taxon>
        <taxon>Chordata</taxon>
        <taxon>Craniata</taxon>
        <taxon>Vertebrata</taxon>
        <taxon>Euteleostomi</taxon>
        <taxon>Amphibia</taxon>
        <taxon>Batrachia</taxon>
        <taxon>Caudata</taxon>
        <taxon>Salamandroidea</taxon>
        <taxon>Salamandridae</taxon>
        <taxon>Pleurodelinae</taxon>
        <taxon>Pleurodeles</taxon>
    </lineage>
</organism>
<dbReference type="PANTHER" id="PTHR10867:SF32">
    <property type="entry name" value="NICOTINAMIDE N-METHYLTRANSFERASE"/>
    <property type="match status" value="1"/>
</dbReference>
<comment type="caution">
    <text evidence="5">The sequence shown here is derived from an EMBL/GenBank/DDBJ whole genome shotgun (WGS) entry which is preliminary data.</text>
</comment>
<dbReference type="Gene3D" id="3.40.50.150">
    <property type="entry name" value="Vaccinia Virus protein VP39"/>
    <property type="match status" value="1"/>
</dbReference>
<evidence type="ECO:0000256" key="3">
    <source>
        <dbReference type="ARBA" id="ARBA00022679"/>
    </source>
</evidence>
<proteinExistence type="inferred from homology"/>
<dbReference type="Pfam" id="PF01234">
    <property type="entry name" value="NNMT_PNMT_TEMT"/>
    <property type="match status" value="1"/>
</dbReference>
<evidence type="ECO:0000256" key="2">
    <source>
        <dbReference type="ARBA" id="ARBA00022603"/>
    </source>
</evidence>
<name>A0AAV7QFL5_PLEWA</name>
<dbReference type="InterPro" id="IPR029063">
    <property type="entry name" value="SAM-dependent_MTases_sf"/>
</dbReference>
<comment type="similarity">
    <text evidence="1">Belongs to the class I-like SAM-binding methyltransferase superfamily. NNMT/PNMT/TEMT family.</text>
</comment>
<dbReference type="PANTHER" id="PTHR10867">
    <property type="entry name" value="NNMT/PNMT/TEMT FAMILY MEMBER"/>
    <property type="match status" value="1"/>
</dbReference>
<dbReference type="PROSITE" id="PS51681">
    <property type="entry name" value="SAM_MT_NNMT_PNMT_TEMT"/>
    <property type="match status" value="1"/>
</dbReference>
<evidence type="ECO:0000313" key="6">
    <source>
        <dbReference type="Proteomes" id="UP001066276"/>
    </source>
</evidence>
<reference evidence="5" key="1">
    <citation type="journal article" date="2022" name="bioRxiv">
        <title>Sequencing and chromosome-scale assembly of the giantPleurodeles waltlgenome.</title>
        <authorList>
            <person name="Brown T."/>
            <person name="Elewa A."/>
            <person name="Iarovenko S."/>
            <person name="Subramanian E."/>
            <person name="Araus A.J."/>
            <person name="Petzold A."/>
            <person name="Susuki M."/>
            <person name="Suzuki K.-i.T."/>
            <person name="Hayashi T."/>
            <person name="Toyoda A."/>
            <person name="Oliveira C."/>
            <person name="Osipova E."/>
            <person name="Leigh N.D."/>
            <person name="Simon A."/>
            <person name="Yun M.H."/>
        </authorList>
    </citation>
    <scope>NUCLEOTIDE SEQUENCE</scope>
    <source>
        <strain evidence="5">20211129_DDA</strain>
        <tissue evidence="5">Liver</tissue>
    </source>
</reference>
<dbReference type="GO" id="GO:0005829">
    <property type="term" value="C:cytosol"/>
    <property type="evidence" value="ECO:0007669"/>
    <property type="project" value="TreeGrafter"/>
</dbReference>
<dbReference type="AlphaFoldDB" id="A0AAV7QFL5"/>
<dbReference type="Proteomes" id="UP001066276">
    <property type="component" value="Chromosome 6"/>
</dbReference>
<dbReference type="GO" id="GO:0032259">
    <property type="term" value="P:methylation"/>
    <property type="evidence" value="ECO:0007669"/>
    <property type="project" value="UniProtKB-KW"/>
</dbReference>